<proteinExistence type="predicted"/>
<comment type="subcellular location">
    <subcellularLocation>
        <location evidence="1">Membrane</location>
        <topology evidence="1">Multi-pass membrane protein</topology>
    </subcellularLocation>
</comment>
<evidence type="ECO:0000313" key="9">
    <source>
        <dbReference type="EMBL" id="KPM02274.1"/>
    </source>
</evidence>
<reference evidence="9 12" key="1">
    <citation type="journal article" date="2015" name="Parasit. Vectors">
        <title>Draft genome of the scabies mite.</title>
        <authorList>
            <person name="Rider S.D.Jr."/>
            <person name="Morgan M.S."/>
            <person name="Arlian L.G."/>
        </authorList>
    </citation>
    <scope>NUCLEOTIDE SEQUENCE [LARGE SCALE GENOMIC DNA]</scope>
    <source>
        <strain evidence="9">Arlian Lab</strain>
    </source>
</reference>
<evidence type="ECO:0000256" key="6">
    <source>
        <dbReference type="SAM" id="Phobius"/>
    </source>
</evidence>
<organism evidence="9 12">
    <name type="scientific">Sarcoptes scabiei</name>
    <name type="common">Itch mite</name>
    <name type="synonym">Acarus scabiei</name>
    <dbReference type="NCBI Taxonomy" id="52283"/>
    <lineage>
        <taxon>Eukaryota</taxon>
        <taxon>Metazoa</taxon>
        <taxon>Ecdysozoa</taxon>
        <taxon>Arthropoda</taxon>
        <taxon>Chelicerata</taxon>
        <taxon>Arachnida</taxon>
        <taxon>Acari</taxon>
        <taxon>Acariformes</taxon>
        <taxon>Sarcoptiformes</taxon>
        <taxon>Astigmata</taxon>
        <taxon>Psoroptidia</taxon>
        <taxon>Sarcoptoidea</taxon>
        <taxon>Sarcoptidae</taxon>
        <taxon>Sarcoptinae</taxon>
        <taxon>Sarcoptes</taxon>
    </lineage>
</organism>
<feature type="transmembrane region" description="Helical" evidence="6">
    <location>
        <begin position="202"/>
        <end position="220"/>
    </location>
</feature>
<dbReference type="Proteomes" id="UP000070412">
    <property type="component" value="Unassembled WGS sequence"/>
</dbReference>
<evidence type="ECO:0000256" key="4">
    <source>
        <dbReference type="ARBA" id="ARBA00023136"/>
    </source>
</evidence>
<dbReference type="InterPro" id="IPR000620">
    <property type="entry name" value="EamA_dom"/>
</dbReference>
<keyword evidence="4 6" id="KW-0472">Membrane</keyword>
<dbReference type="InterPro" id="IPR037185">
    <property type="entry name" value="EmrE-like"/>
</dbReference>
<dbReference type="PANTHER" id="PTHR22911:SF6">
    <property type="entry name" value="SOLUTE CARRIER FAMILY 35 MEMBER G1"/>
    <property type="match status" value="1"/>
</dbReference>
<feature type="transmembrane region" description="Helical" evidence="6">
    <location>
        <begin position="232"/>
        <end position="249"/>
    </location>
</feature>
<feature type="transmembrane region" description="Helical" evidence="6">
    <location>
        <begin position="78"/>
        <end position="100"/>
    </location>
</feature>
<dbReference type="EnsemblMetazoa" id="SSS_1720s_mrna">
    <property type="protein sequence ID" value="KAF7489558.1"/>
    <property type="gene ID" value="SSS_1720"/>
</dbReference>
<dbReference type="EMBL" id="WVUK01000064">
    <property type="protein sequence ID" value="KAF7489558.1"/>
    <property type="molecule type" value="Genomic_DNA"/>
</dbReference>
<feature type="compositionally biased region" description="Basic and acidic residues" evidence="5">
    <location>
        <begin position="392"/>
        <end position="403"/>
    </location>
</feature>
<dbReference type="SUPFAM" id="SSF103481">
    <property type="entry name" value="Multidrug resistance efflux transporter EmrE"/>
    <property type="match status" value="2"/>
</dbReference>
<evidence type="ECO:0000256" key="2">
    <source>
        <dbReference type="ARBA" id="ARBA00022692"/>
    </source>
</evidence>
<evidence type="ECO:0000313" key="8">
    <source>
        <dbReference type="EMBL" id="KAF7489558.1"/>
    </source>
</evidence>
<feature type="transmembrane region" description="Helical" evidence="6">
    <location>
        <begin position="166"/>
        <end position="182"/>
    </location>
</feature>
<evidence type="ECO:0000256" key="1">
    <source>
        <dbReference type="ARBA" id="ARBA00004141"/>
    </source>
</evidence>
<feature type="region of interest" description="Disordered" evidence="5">
    <location>
        <begin position="458"/>
        <end position="478"/>
    </location>
</feature>
<reference evidence="11" key="2">
    <citation type="journal article" date="2020" name="PLoS Negl. Trop. Dis.">
        <title>High-quality nuclear genome for Sarcoptes scabiei-A critical resource for a neglected parasite.</title>
        <authorList>
            <person name="Korhonen P.K."/>
            <person name="Gasser R.B."/>
            <person name="Ma G."/>
            <person name="Wang T."/>
            <person name="Stroehlein A.J."/>
            <person name="Young N.D."/>
            <person name="Ang C.S."/>
            <person name="Fernando D.D."/>
            <person name="Lu H.C."/>
            <person name="Taylor S."/>
            <person name="Reynolds S.L."/>
            <person name="Mofiz E."/>
            <person name="Najaraj S.H."/>
            <person name="Gowda H."/>
            <person name="Madugundu A."/>
            <person name="Renuse S."/>
            <person name="Holt D."/>
            <person name="Pandey A."/>
            <person name="Papenfuss A.T."/>
            <person name="Fischer K."/>
        </authorList>
    </citation>
    <scope>NUCLEOTIDE SEQUENCE [LARGE SCALE GENOMIC DNA]</scope>
</reference>
<feature type="transmembrane region" description="Helical" evidence="6">
    <location>
        <begin position="291"/>
        <end position="310"/>
    </location>
</feature>
<feature type="compositionally biased region" description="Acidic residues" evidence="5">
    <location>
        <begin position="463"/>
        <end position="472"/>
    </location>
</feature>
<feature type="domain" description="EamA" evidence="7">
    <location>
        <begin position="50"/>
        <end position="182"/>
    </location>
</feature>
<evidence type="ECO:0000259" key="7">
    <source>
        <dbReference type="Pfam" id="PF00892"/>
    </source>
</evidence>
<keyword evidence="3 6" id="KW-1133">Transmembrane helix</keyword>
<sequence length="478" mass="53800">MDKSSNQSGQNSSTSLKIQTSMIVDGQQNVVLSSKKQPPPLSLPERIPAFGFLMAFLSVICFSLSSLIVRIVVTLPSIQILVCRCLCQFVVYFFASILIYRQEFFGHTNHRIDLLCRVIFGTISQSTIYVAYRLIPLSDASSIHFASPVFVTVFAYFVLKEPLTRLQIMTGTFTMIGVFIITKPEFLFGTESNAVHEQRLEGTILSVIASMSAASAMISLRKLKTTPASVVVMWYSFSLILCCSIYLSFTRQWTMPDTVETWLWMLAIGLCGILNQYFITLAFQYEKAGPISLILTLNIALSFLWEISVLNETVELTSIIGASLICSCVTVLALVRWYKDSPESFHRIQRKICCFCSKPWPQQHRSSKSNIGNSDSKNVKNENRQKNKKTTSKNDAKRADSWRGAKKDLKNHTIVLDFDDDDDLDCNQSDQHRNHHRSMESIDSIIVQNTVSSNAILLRRSDDDDDGGDGDDGLVHKM</sequence>
<evidence type="ECO:0000313" key="10">
    <source>
        <dbReference type="EnsemblMetazoa" id="KAF7489558.1"/>
    </source>
</evidence>
<dbReference type="OrthoDB" id="8300370at2759"/>
<dbReference type="GO" id="GO:0016020">
    <property type="term" value="C:membrane"/>
    <property type="evidence" value="ECO:0007669"/>
    <property type="project" value="UniProtKB-SubCell"/>
</dbReference>
<dbReference type="Pfam" id="PF00892">
    <property type="entry name" value="EamA"/>
    <property type="match status" value="2"/>
</dbReference>
<feature type="domain" description="EamA" evidence="7">
    <location>
        <begin position="202"/>
        <end position="331"/>
    </location>
</feature>
<reference evidence="8" key="3">
    <citation type="submission" date="2020-01" db="EMBL/GenBank/DDBJ databases">
        <authorList>
            <person name="Korhonen P.K.K."/>
            <person name="Guangxu M.G."/>
            <person name="Wang T.W."/>
            <person name="Stroehlein A.J.S."/>
            <person name="Young N.D."/>
            <person name="Ang C.-S.A."/>
            <person name="Fernando D.W.F."/>
            <person name="Lu H.L."/>
            <person name="Taylor S.T."/>
            <person name="Ehtesham M.E.M."/>
            <person name="Najaraj S.H.N."/>
            <person name="Harsha G.H.G."/>
            <person name="Madugundu A.M."/>
            <person name="Renuse S.R."/>
            <person name="Holt D.H."/>
            <person name="Pandey A.P."/>
            <person name="Papenfuss A.P."/>
            <person name="Gasser R.B.G."/>
            <person name="Fischer K.F."/>
        </authorList>
    </citation>
    <scope>NUCLEOTIDE SEQUENCE</scope>
    <source>
        <strain evidence="8">SSS_KF_BRIS2020</strain>
    </source>
</reference>
<evidence type="ECO:0000313" key="12">
    <source>
        <dbReference type="Proteomes" id="UP000616769"/>
    </source>
</evidence>
<gene>
    <name evidence="9" type="ORF">QR98_0006830</name>
    <name evidence="8" type="ORF">SSS_1720</name>
</gene>
<dbReference type="Proteomes" id="UP000616769">
    <property type="component" value="Unassembled WGS sequence"/>
</dbReference>
<dbReference type="EMBL" id="JXLN01001434">
    <property type="protein sequence ID" value="KPM02274.1"/>
    <property type="molecule type" value="Genomic_DNA"/>
</dbReference>
<evidence type="ECO:0000256" key="5">
    <source>
        <dbReference type="SAM" id="MobiDB-lite"/>
    </source>
</evidence>
<keyword evidence="11" id="KW-1185">Reference proteome</keyword>
<dbReference type="PANTHER" id="PTHR22911">
    <property type="entry name" value="ACYL-MALONYL CONDENSING ENZYME-RELATED"/>
    <property type="match status" value="1"/>
</dbReference>
<feature type="transmembrane region" description="Helical" evidence="6">
    <location>
        <begin position="261"/>
        <end position="279"/>
    </location>
</feature>
<feature type="region of interest" description="Disordered" evidence="5">
    <location>
        <begin position="360"/>
        <end position="403"/>
    </location>
</feature>
<name>A0A131ZU57_SARSC</name>
<feature type="transmembrane region" description="Helical" evidence="6">
    <location>
        <begin position="49"/>
        <end position="72"/>
    </location>
</feature>
<protein>
    <submittedName>
        <fullName evidence="9">EamA-like protein 5</fullName>
    </submittedName>
    <submittedName>
        <fullName evidence="8">Solute carrier family 35 member G1</fullName>
    </submittedName>
</protein>
<dbReference type="VEuPathDB" id="VectorBase:SSCA002724"/>
<feature type="transmembrane region" description="Helical" evidence="6">
    <location>
        <begin position="141"/>
        <end position="159"/>
    </location>
</feature>
<keyword evidence="2 6" id="KW-0812">Transmembrane</keyword>
<feature type="transmembrane region" description="Helical" evidence="6">
    <location>
        <begin position="316"/>
        <end position="338"/>
    </location>
</feature>
<reference evidence="10" key="4">
    <citation type="submission" date="2022-06" db="UniProtKB">
        <authorList>
            <consortium name="EnsemblMetazoa"/>
        </authorList>
    </citation>
    <scope>IDENTIFICATION</scope>
</reference>
<evidence type="ECO:0000313" key="11">
    <source>
        <dbReference type="Proteomes" id="UP000070412"/>
    </source>
</evidence>
<evidence type="ECO:0000256" key="3">
    <source>
        <dbReference type="ARBA" id="ARBA00022989"/>
    </source>
</evidence>
<feature type="transmembrane region" description="Helical" evidence="6">
    <location>
        <begin position="112"/>
        <end position="135"/>
    </location>
</feature>
<accession>A0A131ZU57</accession>
<dbReference type="AlphaFoldDB" id="A0A131ZU57"/>